<dbReference type="InterPro" id="IPR043502">
    <property type="entry name" value="DNA/RNA_pol_sf"/>
</dbReference>
<dbReference type="EMBL" id="QGNW01000174">
    <property type="protein sequence ID" value="RVW88400.1"/>
    <property type="molecule type" value="Genomic_DNA"/>
</dbReference>
<name>A0A438HVI4_VITVI</name>
<dbReference type="Proteomes" id="UP000288805">
    <property type="component" value="Unassembled WGS sequence"/>
</dbReference>
<dbReference type="SUPFAM" id="SSF56672">
    <property type="entry name" value="DNA/RNA polymerases"/>
    <property type="match status" value="1"/>
</dbReference>
<dbReference type="PANTHER" id="PTHR11439">
    <property type="entry name" value="GAG-POL-RELATED RETROTRANSPOSON"/>
    <property type="match status" value="1"/>
</dbReference>
<organism evidence="2 3">
    <name type="scientific">Vitis vinifera</name>
    <name type="common">Grape</name>
    <dbReference type="NCBI Taxonomy" id="29760"/>
    <lineage>
        <taxon>Eukaryota</taxon>
        <taxon>Viridiplantae</taxon>
        <taxon>Streptophyta</taxon>
        <taxon>Embryophyta</taxon>
        <taxon>Tracheophyta</taxon>
        <taxon>Spermatophyta</taxon>
        <taxon>Magnoliopsida</taxon>
        <taxon>eudicotyledons</taxon>
        <taxon>Gunneridae</taxon>
        <taxon>Pentapetalae</taxon>
        <taxon>rosids</taxon>
        <taxon>Vitales</taxon>
        <taxon>Vitaceae</taxon>
        <taxon>Viteae</taxon>
        <taxon>Vitis</taxon>
    </lineage>
</organism>
<sequence length="506" mass="56710">MEIDPVVFANHSQNYCASSQVPVANYTHGGSTMPWYPDTATNYHITPDLANLNIAHDYNEHDQLHVGNGQASQAPKDSSNFLWLHIKSVPPSSTGSVGNSAQSSHLTMPPSSHSPIPQQSPSSDSTIDPPLSLIVDLTHYPAQLNAASSTSTSPPRIHPMQFRSSTMQKQHACLSTKDKNYLITEPQTFTQAKPYAEWRNAMQSEINALLQNHTSILVPRPPIANIIGNKWVYRIKKKANGEIDRFKARIIGKDIFMEQPIGFQDSSHPDYDLGFQASKADSSLFILHQDQINLSSSRPWIPSLLLSPPLSKLSGDPLSNAEQYCQVPTQEHWTTVKRLLRYLKATVGFGLFFSKHSTLDLQCFTDSDWGGCPDDCRSTNGYAVYLGKNLISWTSKKQPTIAWSSTESEYRAFANSTTEIMWLRSLLSELGFSSSNPATLWCDNVGAIYLCSNPVFHARTKHIELDYHFIREQVQQRNIQVRFISLDDQIVDILTKPLGQHLFVKH</sequence>
<gene>
    <name evidence="2" type="primary">RE2_358</name>
    <name evidence="2" type="ORF">CK203_040996</name>
</gene>
<protein>
    <submittedName>
        <fullName evidence="2">Retrovirus-related Pol polyprotein from transposon RE2</fullName>
    </submittedName>
</protein>
<evidence type="ECO:0000313" key="3">
    <source>
        <dbReference type="Proteomes" id="UP000288805"/>
    </source>
</evidence>
<evidence type="ECO:0000313" key="2">
    <source>
        <dbReference type="EMBL" id="RVW88400.1"/>
    </source>
</evidence>
<feature type="region of interest" description="Disordered" evidence="1">
    <location>
        <begin position="93"/>
        <end position="130"/>
    </location>
</feature>
<dbReference type="PANTHER" id="PTHR11439:SF467">
    <property type="entry name" value="INTEGRASE CATALYTIC DOMAIN-CONTAINING PROTEIN"/>
    <property type="match status" value="1"/>
</dbReference>
<comment type="caution">
    <text evidence="2">The sequence shown here is derived from an EMBL/GenBank/DDBJ whole genome shotgun (WGS) entry which is preliminary data.</text>
</comment>
<feature type="compositionally biased region" description="Low complexity" evidence="1">
    <location>
        <begin position="109"/>
        <end position="130"/>
    </location>
</feature>
<feature type="compositionally biased region" description="Polar residues" evidence="1">
    <location>
        <begin position="93"/>
        <end position="106"/>
    </location>
</feature>
<dbReference type="CDD" id="cd09272">
    <property type="entry name" value="RNase_HI_RT_Ty1"/>
    <property type="match status" value="1"/>
</dbReference>
<evidence type="ECO:0000256" key="1">
    <source>
        <dbReference type="SAM" id="MobiDB-lite"/>
    </source>
</evidence>
<proteinExistence type="predicted"/>
<reference evidence="2 3" key="1">
    <citation type="journal article" date="2018" name="PLoS Genet.">
        <title>Population sequencing reveals clonal diversity and ancestral inbreeding in the grapevine cultivar Chardonnay.</title>
        <authorList>
            <person name="Roach M.J."/>
            <person name="Johnson D.L."/>
            <person name="Bohlmann J."/>
            <person name="van Vuuren H.J."/>
            <person name="Jones S.J."/>
            <person name="Pretorius I.S."/>
            <person name="Schmidt S.A."/>
            <person name="Borneman A.R."/>
        </authorList>
    </citation>
    <scope>NUCLEOTIDE SEQUENCE [LARGE SCALE GENOMIC DNA]</scope>
    <source>
        <strain evidence="3">cv. Chardonnay</strain>
        <tissue evidence="2">Leaf</tissue>
    </source>
</reference>
<dbReference type="AlphaFoldDB" id="A0A438HVI4"/>
<accession>A0A438HVI4</accession>